<evidence type="ECO:0000256" key="1">
    <source>
        <dbReference type="SAM" id="MobiDB-lite"/>
    </source>
</evidence>
<accession>A0A1Y6M1B5</accession>
<feature type="compositionally biased region" description="Polar residues" evidence="1">
    <location>
        <begin position="40"/>
        <end position="52"/>
    </location>
</feature>
<dbReference type="Gene3D" id="2.60.120.620">
    <property type="entry name" value="q2cbj1_9rhob like domain"/>
    <property type="match status" value="1"/>
</dbReference>
<evidence type="ECO:0000259" key="2">
    <source>
        <dbReference type="PROSITE" id="PS51471"/>
    </source>
</evidence>
<sequence length="530" mass="58287">MSSQHTKGAQSAQNAILDELRKSLKQQARTATFALGGSVPISTSEESTTKPALNSIERPSHISHPIRPSTSTLRPSKPVHIRFGQPGTGNNLILPTGPSSPTLQHLIQACTPASFGLNGKDIHDANYRKAGKLDTTDFATSFCPYETGIVDVINQSAPSGLFRAHVDTPRGEEQFGSLVVSLPVAHEGGELVVRHGGKNVVFDWSASGSKDSQSALQWAAFYSDCEHEVLEVTSGHRITLTYNLYTTRAGGTLAGLESALDARRFPLYASLETALGRPDFLPGGRVLAIHLTHAYAHTSSHHSLLPSSLKGADFAIYETAKALGLNCYVRPIFRDEWEDCDSDGDFDTSCTVLGGKFAELSMGQREMESGREKMEFMREILDEGEKWKPSKVTWINPEQEASIAAQSAIMAYGNQAELELQYSRACLLIRVPRFAERVGHEVAGHSKIFRGIAGRAEKDDVSSTDSEEEMQIDKEDIGPHFTSFDAGPHVTYYPKDYGRPMTAVEEMLERQRQKFGDWQEEKVSFESFTE</sequence>
<feature type="region of interest" description="Disordered" evidence="1">
    <location>
        <begin position="455"/>
        <end position="483"/>
    </location>
</feature>
<protein>
    <recommendedName>
        <fullName evidence="2">Fe2OG dioxygenase domain-containing protein</fullName>
    </recommendedName>
</protein>
<dbReference type="PANTHER" id="PTHR33099:SF7">
    <property type="entry name" value="MYND-TYPE DOMAIN-CONTAINING PROTEIN"/>
    <property type="match status" value="1"/>
</dbReference>
<dbReference type="PANTHER" id="PTHR33099">
    <property type="entry name" value="FE2OG DIOXYGENASE DOMAIN-CONTAINING PROTEIN"/>
    <property type="match status" value="1"/>
</dbReference>
<dbReference type="InterPro" id="IPR005123">
    <property type="entry name" value="Oxoglu/Fe-dep_dioxygenase_dom"/>
</dbReference>
<evidence type="ECO:0000313" key="3">
    <source>
        <dbReference type="EMBL" id="SMY29510.1"/>
    </source>
</evidence>
<dbReference type="EMBL" id="LT882687">
    <property type="protein sequence ID" value="SMY29510.1"/>
    <property type="molecule type" value="Genomic_DNA"/>
</dbReference>
<gene>
    <name evidence="3" type="ORF">ZT1A5_G10959</name>
</gene>
<evidence type="ECO:0000313" key="4">
    <source>
        <dbReference type="Proteomes" id="UP000215453"/>
    </source>
</evidence>
<organism evidence="3 4">
    <name type="scientific">Zymoseptoria tritici ST99CH_1A5</name>
    <dbReference type="NCBI Taxonomy" id="1276529"/>
    <lineage>
        <taxon>Eukaryota</taxon>
        <taxon>Fungi</taxon>
        <taxon>Dikarya</taxon>
        <taxon>Ascomycota</taxon>
        <taxon>Pezizomycotina</taxon>
        <taxon>Dothideomycetes</taxon>
        <taxon>Dothideomycetidae</taxon>
        <taxon>Mycosphaerellales</taxon>
        <taxon>Mycosphaerellaceae</taxon>
        <taxon>Zymoseptoria</taxon>
    </lineage>
</organism>
<proteinExistence type="predicted"/>
<dbReference type="AlphaFoldDB" id="A0A1Y6M1B5"/>
<reference evidence="3 4" key="1">
    <citation type="submission" date="2016-10" db="EMBL/GenBank/DDBJ databases">
        <authorList>
            <person name="Varghese N."/>
        </authorList>
    </citation>
    <scope>NUCLEOTIDE SEQUENCE [LARGE SCALE GENOMIC DNA]</scope>
</reference>
<dbReference type="PROSITE" id="PS51471">
    <property type="entry name" value="FE2OG_OXY"/>
    <property type="match status" value="1"/>
</dbReference>
<name>A0A1Y6M1B5_ZYMTR</name>
<feature type="domain" description="Fe2OG dioxygenase" evidence="2">
    <location>
        <begin position="135"/>
        <end position="251"/>
    </location>
</feature>
<dbReference type="Proteomes" id="UP000215453">
    <property type="component" value="Chromosome 12"/>
</dbReference>
<feature type="region of interest" description="Disordered" evidence="1">
    <location>
        <begin position="39"/>
        <end position="77"/>
    </location>
</feature>